<feature type="signal peptide" evidence="1">
    <location>
        <begin position="1"/>
        <end position="22"/>
    </location>
</feature>
<reference evidence="2 3" key="1">
    <citation type="journal article" date="2018" name="Mol. Plant">
        <title>The genome of Artemisia annua provides insight into the evolution of Asteraceae family and artemisinin biosynthesis.</title>
        <authorList>
            <person name="Shen Q."/>
            <person name="Zhang L."/>
            <person name="Liao Z."/>
            <person name="Wang S."/>
            <person name="Yan T."/>
            <person name="Shi P."/>
            <person name="Liu M."/>
            <person name="Fu X."/>
            <person name="Pan Q."/>
            <person name="Wang Y."/>
            <person name="Lv Z."/>
            <person name="Lu X."/>
            <person name="Zhang F."/>
            <person name="Jiang W."/>
            <person name="Ma Y."/>
            <person name="Chen M."/>
            <person name="Hao X."/>
            <person name="Li L."/>
            <person name="Tang Y."/>
            <person name="Lv G."/>
            <person name="Zhou Y."/>
            <person name="Sun X."/>
            <person name="Brodelius P.E."/>
            <person name="Rose J.K.C."/>
            <person name="Tang K."/>
        </authorList>
    </citation>
    <scope>NUCLEOTIDE SEQUENCE [LARGE SCALE GENOMIC DNA]</scope>
    <source>
        <strain evidence="3">cv. Huhao1</strain>
        <tissue evidence="2">Leaf</tissue>
    </source>
</reference>
<sequence>MPKPTPFIIGVILALPLEISSCLEISNASLSSSNPRQEQGFVGFCLVFVAGSNVNGEYLVAGRNGVKRLQPVQWVCPQLILTWATVINIVKDDVGNGRNQKLRRIHSSHSERFSHNQIVTGSTIFMHYCATGMSPTYIDLGDCNQHCQHCGAAFCKLLRKRVKSTFTSIKGEKMGGANILGNGCMMFLEALREVIDLRGEKDLVFGRPLQTCLMTAKVGCRKRILRSLFAMVESVTRKNLRSNAEKFELQAEALDKIRFLSITDKEVLGEGDDNKLEIQV</sequence>
<keyword evidence="3" id="KW-1185">Reference proteome</keyword>
<gene>
    <name evidence="2" type="ORF">CTI12_AA286580</name>
</gene>
<evidence type="ECO:0000313" key="3">
    <source>
        <dbReference type="Proteomes" id="UP000245207"/>
    </source>
</evidence>
<feature type="chain" id="PRO_5015644317" evidence="1">
    <location>
        <begin position="23"/>
        <end position="280"/>
    </location>
</feature>
<name>A0A2U1NA89_ARTAN</name>
<protein>
    <submittedName>
        <fullName evidence="2">Endoplasmin</fullName>
    </submittedName>
</protein>
<dbReference type="AlphaFoldDB" id="A0A2U1NA89"/>
<evidence type="ECO:0000256" key="1">
    <source>
        <dbReference type="SAM" id="SignalP"/>
    </source>
</evidence>
<comment type="caution">
    <text evidence="2">The sequence shown here is derived from an EMBL/GenBank/DDBJ whole genome shotgun (WGS) entry which is preliminary data.</text>
</comment>
<dbReference type="EMBL" id="PKPP01003246">
    <property type="protein sequence ID" value="PWA70420.1"/>
    <property type="molecule type" value="Genomic_DNA"/>
</dbReference>
<dbReference type="Proteomes" id="UP000245207">
    <property type="component" value="Unassembled WGS sequence"/>
</dbReference>
<proteinExistence type="predicted"/>
<organism evidence="2 3">
    <name type="scientific">Artemisia annua</name>
    <name type="common">Sweet wormwood</name>
    <dbReference type="NCBI Taxonomy" id="35608"/>
    <lineage>
        <taxon>Eukaryota</taxon>
        <taxon>Viridiplantae</taxon>
        <taxon>Streptophyta</taxon>
        <taxon>Embryophyta</taxon>
        <taxon>Tracheophyta</taxon>
        <taxon>Spermatophyta</taxon>
        <taxon>Magnoliopsida</taxon>
        <taxon>eudicotyledons</taxon>
        <taxon>Gunneridae</taxon>
        <taxon>Pentapetalae</taxon>
        <taxon>asterids</taxon>
        <taxon>campanulids</taxon>
        <taxon>Asterales</taxon>
        <taxon>Asteraceae</taxon>
        <taxon>Asteroideae</taxon>
        <taxon>Anthemideae</taxon>
        <taxon>Artemisiinae</taxon>
        <taxon>Artemisia</taxon>
    </lineage>
</organism>
<accession>A0A2U1NA89</accession>
<dbReference type="STRING" id="35608.A0A2U1NA89"/>
<evidence type="ECO:0000313" key="2">
    <source>
        <dbReference type="EMBL" id="PWA70420.1"/>
    </source>
</evidence>
<keyword evidence="1" id="KW-0732">Signal</keyword>